<feature type="transmembrane region" description="Helical" evidence="1">
    <location>
        <begin position="46"/>
        <end position="64"/>
    </location>
</feature>
<keyword evidence="1" id="KW-1133">Transmembrane helix</keyword>
<keyword evidence="1" id="KW-0472">Membrane</keyword>
<feature type="transmembrane region" description="Helical" evidence="1">
    <location>
        <begin position="76"/>
        <end position="94"/>
    </location>
</feature>
<evidence type="ECO:0000313" key="3">
    <source>
        <dbReference type="Proteomes" id="UP000664761"/>
    </source>
</evidence>
<protein>
    <submittedName>
        <fullName evidence="2">DUF1294 domain-containing protein</fullName>
    </submittedName>
</protein>
<proteinExistence type="predicted"/>
<keyword evidence="3" id="KW-1185">Reference proteome</keyword>
<gene>
    <name evidence="2" type="ORF">J0X12_15035</name>
</gene>
<evidence type="ECO:0000256" key="1">
    <source>
        <dbReference type="SAM" id="Phobius"/>
    </source>
</evidence>
<sequence>MSANYTIALIAAAYVGVISIIGFLAFAWDKHCAVQNTRRIPESELLSIAFIGGIVGSIAAQHLLRHKTRKQPFKSFLYGIAALQVLLILALSFPDMLLELSDFL</sequence>
<dbReference type="Pfam" id="PF06961">
    <property type="entry name" value="DUF1294"/>
    <property type="match status" value="1"/>
</dbReference>
<dbReference type="InterPro" id="IPR010718">
    <property type="entry name" value="DUF1294"/>
</dbReference>
<dbReference type="Proteomes" id="UP000664761">
    <property type="component" value="Unassembled WGS sequence"/>
</dbReference>
<reference evidence="2 3" key="1">
    <citation type="submission" date="2021-03" db="EMBL/GenBank/DDBJ databases">
        <title>Sneathiella sp. CAU 1612 isolated from Kang Won-do.</title>
        <authorList>
            <person name="Kim W."/>
        </authorList>
    </citation>
    <scope>NUCLEOTIDE SEQUENCE [LARGE SCALE GENOMIC DNA]</scope>
    <source>
        <strain evidence="2 3">CAU 1612</strain>
    </source>
</reference>
<accession>A0ABS3F8U2</accession>
<comment type="caution">
    <text evidence="2">The sequence shown here is derived from an EMBL/GenBank/DDBJ whole genome shotgun (WGS) entry which is preliminary data.</text>
</comment>
<feature type="transmembrane region" description="Helical" evidence="1">
    <location>
        <begin position="7"/>
        <end position="26"/>
    </location>
</feature>
<organism evidence="2 3">
    <name type="scientific">Sneathiella sedimenti</name>
    <dbReference type="NCBI Taxonomy" id="2816034"/>
    <lineage>
        <taxon>Bacteria</taxon>
        <taxon>Pseudomonadati</taxon>
        <taxon>Pseudomonadota</taxon>
        <taxon>Alphaproteobacteria</taxon>
        <taxon>Sneathiellales</taxon>
        <taxon>Sneathiellaceae</taxon>
        <taxon>Sneathiella</taxon>
    </lineage>
</organism>
<dbReference type="RefSeq" id="WP_207047255.1">
    <property type="nucleotide sequence ID" value="NZ_JAFLNC010000005.1"/>
</dbReference>
<keyword evidence="1" id="KW-0812">Transmembrane</keyword>
<name>A0ABS3F8U2_9PROT</name>
<dbReference type="EMBL" id="JAFLNC010000005">
    <property type="protein sequence ID" value="MBO0334939.1"/>
    <property type="molecule type" value="Genomic_DNA"/>
</dbReference>
<evidence type="ECO:0000313" key="2">
    <source>
        <dbReference type="EMBL" id="MBO0334939.1"/>
    </source>
</evidence>